<feature type="compositionally biased region" description="Polar residues" evidence="1">
    <location>
        <begin position="152"/>
        <end position="198"/>
    </location>
</feature>
<dbReference type="VEuPathDB" id="FungiDB:MELLADRAFT_70253"/>
<sequence length="447" mass="48911">MNTRCGQRERAHKRWYQAKFALNQHLNTISTYSYRLSNSRMPNETPSLVTLADRILIPAVSLTELPDLTIEPSKVQELILDYISEQDCPGALAHLQRELGRSTRRPHCAHSASRLVQLVAKGLLYEKNTPRLDSILQGCNSIMRSLENESQANQATVVSSGLEDQQQSTSHPPLNSHSQARHSSVSQPQLHNPDSNLPQLALHHHADHSTEPERGRTSQCGSKLEQPPVHKAGVCNVLLPPFSASTCGPQAGSSSLSASGLLLGQNYHDHLIHSTANRDFRSYPRASASLGDAPHTFMHFTASPTLGPTPCLLNSNTNSIITAQPLDKDSHSSTLPSKSQLNLDGSPSPRHTFMMTHEHKANQAQANSHVLLPCTDPLDPSTLQSGLRGRWHTIGDTDEIMCLDTDGCPAPELISAPVSNAHHSRRNDAPDIKPNLSEVRSFCLAIM</sequence>
<dbReference type="HOGENOM" id="CLU_612627_0_0_1"/>
<accession>F4SE84</accession>
<proteinExistence type="predicted"/>
<dbReference type="OrthoDB" id="10397610at2759"/>
<reference evidence="3" key="1">
    <citation type="journal article" date="2011" name="Proc. Natl. Acad. Sci. U.S.A.">
        <title>Obligate biotrophy features unraveled by the genomic analysis of rust fungi.</title>
        <authorList>
            <person name="Duplessis S."/>
            <person name="Cuomo C.A."/>
            <person name="Lin Y.-C."/>
            <person name="Aerts A."/>
            <person name="Tisserant E."/>
            <person name="Veneault-Fourrey C."/>
            <person name="Joly D.L."/>
            <person name="Hacquard S."/>
            <person name="Amselem J."/>
            <person name="Cantarel B.L."/>
            <person name="Chiu R."/>
            <person name="Coutinho P.M."/>
            <person name="Feau N."/>
            <person name="Field M."/>
            <person name="Frey P."/>
            <person name="Gelhaye E."/>
            <person name="Goldberg J."/>
            <person name="Grabherr M.G."/>
            <person name="Kodira C.D."/>
            <person name="Kohler A."/>
            <person name="Kuees U."/>
            <person name="Lindquist E.A."/>
            <person name="Lucas S.M."/>
            <person name="Mago R."/>
            <person name="Mauceli E."/>
            <person name="Morin E."/>
            <person name="Murat C."/>
            <person name="Pangilinan J.L."/>
            <person name="Park R."/>
            <person name="Pearson M."/>
            <person name="Quesneville H."/>
            <person name="Rouhier N."/>
            <person name="Sakthikumar S."/>
            <person name="Salamov A.A."/>
            <person name="Schmutz J."/>
            <person name="Selles B."/>
            <person name="Shapiro H."/>
            <person name="Tanguay P."/>
            <person name="Tuskan G.A."/>
            <person name="Henrissat B."/>
            <person name="Van de Peer Y."/>
            <person name="Rouze P."/>
            <person name="Ellis J.G."/>
            <person name="Dodds P.N."/>
            <person name="Schein J.E."/>
            <person name="Zhong S."/>
            <person name="Hamelin R.C."/>
            <person name="Grigoriev I.V."/>
            <person name="Szabo L.J."/>
            <person name="Martin F."/>
        </authorList>
    </citation>
    <scope>NUCLEOTIDE SEQUENCE [LARGE SCALE GENOMIC DNA]</scope>
    <source>
        <strain evidence="3">98AG31 / pathotype 3-4-7</strain>
    </source>
</reference>
<dbReference type="AlphaFoldDB" id="F4SE84"/>
<evidence type="ECO:0000313" key="3">
    <source>
        <dbReference type="Proteomes" id="UP000001072"/>
    </source>
</evidence>
<dbReference type="InParanoid" id="F4SE84"/>
<feature type="region of interest" description="Disordered" evidence="1">
    <location>
        <begin position="152"/>
        <end position="226"/>
    </location>
</feature>
<dbReference type="GeneID" id="18931469"/>
<organism evidence="3">
    <name type="scientific">Melampsora larici-populina (strain 98AG31 / pathotype 3-4-7)</name>
    <name type="common">Poplar leaf rust fungus</name>
    <dbReference type="NCBI Taxonomy" id="747676"/>
    <lineage>
        <taxon>Eukaryota</taxon>
        <taxon>Fungi</taxon>
        <taxon>Dikarya</taxon>
        <taxon>Basidiomycota</taxon>
        <taxon>Pucciniomycotina</taxon>
        <taxon>Pucciniomycetes</taxon>
        <taxon>Pucciniales</taxon>
        <taxon>Melampsoraceae</taxon>
        <taxon>Melampsora</taxon>
    </lineage>
</organism>
<dbReference type="RefSeq" id="XP_007419688.1">
    <property type="nucleotide sequence ID" value="XM_007419626.1"/>
</dbReference>
<dbReference type="KEGG" id="mlr:MELLADRAFT_70253"/>
<feature type="compositionally biased region" description="Basic and acidic residues" evidence="1">
    <location>
        <begin position="207"/>
        <end position="216"/>
    </location>
</feature>
<feature type="region of interest" description="Disordered" evidence="1">
    <location>
        <begin position="326"/>
        <end position="347"/>
    </location>
</feature>
<protein>
    <submittedName>
        <fullName evidence="2">Uncharacterized protein</fullName>
    </submittedName>
</protein>
<keyword evidence="3" id="KW-1185">Reference proteome</keyword>
<name>F4SE84_MELLP</name>
<gene>
    <name evidence="2" type="ORF">MELLADRAFT_70253</name>
</gene>
<evidence type="ECO:0000313" key="2">
    <source>
        <dbReference type="EMBL" id="EGF97043.1"/>
    </source>
</evidence>
<evidence type="ECO:0000256" key="1">
    <source>
        <dbReference type="SAM" id="MobiDB-lite"/>
    </source>
</evidence>
<feature type="compositionally biased region" description="Polar residues" evidence="1">
    <location>
        <begin position="332"/>
        <end position="345"/>
    </location>
</feature>
<dbReference type="Proteomes" id="UP000001072">
    <property type="component" value="Unassembled WGS sequence"/>
</dbReference>
<dbReference type="EMBL" id="GL883373">
    <property type="protein sequence ID" value="EGF97043.1"/>
    <property type="molecule type" value="Genomic_DNA"/>
</dbReference>